<keyword evidence="12" id="KW-1015">Disulfide bond</keyword>
<evidence type="ECO:0000256" key="4">
    <source>
        <dbReference type="ARBA" id="ARBA00022679"/>
    </source>
</evidence>
<keyword evidence="9" id="KW-1133">Transmembrane helix</keyword>
<accession>A0A6N8CPR2</accession>
<gene>
    <name evidence="15" type="ORF">GMB86_09100</name>
</gene>
<evidence type="ECO:0000256" key="14">
    <source>
        <dbReference type="ARBA" id="ARBA00042865"/>
    </source>
</evidence>
<dbReference type="GO" id="GO:0046872">
    <property type="term" value="F:metal ion binding"/>
    <property type="evidence" value="ECO:0007669"/>
    <property type="project" value="UniProtKB-KW"/>
</dbReference>
<dbReference type="PANTHER" id="PTHR46025:SF3">
    <property type="entry name" value="XYLOSYLTRANSFERASE OXT"/>
    <property type="match status" value="1"/>
</dbReference>
<dbReference type="EMBL" id="WNHB01000013">
    <property type="protein sequence ID" value="MTT32164.1"/>
    <property type="molecule type" value="Genomic_DNA"/>
</dbReference>
<keyword evidence="5" id="KW-0812">Transmembrane</keyword>
<keyword evidence="16" id="KW-1185">Reference proteome</keyword>
<keyword evidence="3" id="KW-0328">Glycosyltransferase</keyword>
<keyword evidence="10" id="KW-0333">Golgi apparatus</keyword>
<evidence type="ECO:0000313" key="16">
    <source>
        <dbReference type="Proteomes" id="UP000440978"/>
    </source>
</evidence>
<evidence type="ECO:0000256" key="13">
    <source>
        <dbReference type="ARBA" id="ARBA00023180"/>
    </source>
</evidence>
<keyword evidence="11" id="KW-0472">Membrane</keyword>
<evidence type="ECO:0000256" key="5">
    <source>
        <dbReference type="ARBA" id="ARBA00022692"/>
    </source>
</evidence>
<dbReference type="PANTHER" id="PTHR46025">
    <property type="entry name" value="XYLOSYLTRANSFERASE OXT"/>
    <property type="match status" value="1"/>
</dbReference>
<dbReference type="InterPro" id="IPR003406">
    <property type="entry name" value="Glyco_trans_14"/>
</dbReference>
<evidence type="ECO:0000256" key="9">
    <source>
        <dbReference type="ARBA" id="ARBA00022989"/>
    </source>
</evidence>
<evidence type="ECO:0000256" key="1">
    <source>
        <dbReference type="ARBA" id="ARBA00004323"/>
    </source>
</evidence>
<proteinExistence type="predicted"/>
<dbReference type="InterPro" id="IPR043538">
    <property type="entry name" value="XYLT"/>
</dbReference>
<dbReference type="AlphaFoldDB" id="A0A6N8CPR2"/>
<dbReference type="OrthoDB" id="7943907at2"/>
<evidence type="ECO:0000256" key="10">
    <source>
        <dbReference type="ARBA" id="ARBA00023034"/>
    </source>
</evidence>
<comment type="subcellular location">
    <subcellularLocation>
        <location evidence="2">Endoplasmic reticulum membrane</location>
        <topology evidence="2">Single-pass type II membrane protein</topology>
    </subcellularLocation>
    <subcellularLocation>
        <location evidence="1">Golgi apparatus membrane</location>
        <topology evidence="1">Single-pass type II membrane protein</topology>
    </subcellularLocation>
</comment>
<evidence type="ECO:0000256" key="12">
    <source>
        <dbReference type="ARBA" id="ARBA00023157"/>
    </source>
</evidence>
<keyword evidence="13" id="KW-0325">Glycoprotein</keyword>
<keyword evidence="7" id="KW-0256">Endoplasmic reticulum</keyword>
<dbReference type="RefSeq" id="WP_155218887.1">
    <property type="nucleotide sequence ID" value="NZ_WNHB01000013.1"/>
</dbReference>
<evidence type="ECO:0000256" key="7">
    <source>
        <dbReference type="ARBA" id="ARBA00022824"/>
    </source>
</evidence>
<reference evidence="15 16" key="1">
    <citation type="submission" date="2019-11" db="EMBL/GenBank/DDBJ databases">
        <title>Terrilactibacillus tamarindus sp. nov. BCM23-1 isolated from bark of Tamarindus indica.</title>
        <authorList>
            <person name="Kingkaew E."/>
            <person name="Tanasupawat S."/>
        </authorList>
    </citation>
    <scope>NUCLEOTIDE SEQUENCE [LARGE SCALE GENOMIC DNA]</scope>
    <source>
        <strain evidence="15 16">BCM23-1</strain>
    </source>
</reference>
<keyword evidence="8" id="KW-0735">Signal-anchor</keyword>
<evidence type="ECO:0000256" key="11">
    <source>
        <dbReference type="ARBA" id="ARBA00023136"/>
    </source>
</evidence>
<evidence type="ECO:0000313" key="15">
    <source>
        <dbReference type="EMBL" id="MTT32164.1"/>
    </source>
</evidence>
<evidence type="ECO:0000256" key="2">
    <source>
        <dbReference type="ARBA" id="ARBA00004648"/>
    </source>
</evidence>
<dbReference type="GO" id="GO:0015012">
    <property type="term" value="P:heparan sulfate proteoglycan biosynthetic process"/>
    <property type="evidence" value="ECO:0007669"/>
    <property type="project" value="TreeGrafter"/>
</dbReference>
<dbReference type="GO" id="GO:0030158">
    <property type="term" value="F:protein xylosyltransferase activity"/>
    <property type="evidence" value="ECO:0007669"/>
    <property type="project" value="InterPro"/>
</dbReference>
<evidence type="ECO:0000256" key="6">
    <source>
        <dbReference type="ARBA" id="ARBA00022723"/>
    </source>
</evidence>
<sequence length="293" mass="35127">MGKHAYLIMAHNNFSILGKLIRLLDFDKNDIYIHVDRKVTDFDQNLFINIPKKSKIYFSDRIHVNWGGYTQVKCELLLLEMAFKNDNYDYYHLLSGVDLPIKNQKFIHEFFELNSGMEFVGFISEWDNTRIKYYYIFNEIGRKKGILPYIQKIINKIFILTQKLVKMDRSKKNKYAKGSNWFSITGDLVKLILDNKNRIRKLYRSSVFCDEVFLQTLIVNSKFKEKIYRFSVSGNLRYIDWKRGNPYIFQKKDFESLINSNMLFARKFDEKVDFEIVNMIYDEFLLKNKQVNS</sequence>
<protein>
    <recommendedName>
        <fullName evidence="14">Peptide O-xylosyltransferase</fullName>
    </recommendedName>
</protein>
<organism evidence="15 16">
    <name type="scientific">Terrilactibacillus tamarindi</name>
    <dbReference type="NCBI Taxonomy" id="2599694"/>
    <lineage>
        <taxon>Bacteria</taxon>
        <taxon>Bacillati</taxon>
        <taxon>Bacillota</taxon>
        <taxon>Bacilli</taxon>
        <taxon>Bacillales</taxon>
        <taxon>Bacillaceae</taxon>
        <taxon>Terrilactibacillus</taxon>
    </lineage>
</organism>
<dbReference type="Pfam" id="PF02485">
    <property type="entry name" value="Branch"/>
    <property type="match status" value="1"/>
</dbReference>
<dbReference type="Proteomes" id="UP000440978">
    <property type="component" value="Unassembled WGS sequence"/>
</dbReference>
<comment type="caution">
    <text evidence="15">The sequence shown here is derived from an EMBL/GenBank/DDBJ whole genome shotgun (WGS) entry which is preliminary data.</text>
</comment>
<name>A0A6N8CPR2_9BACI</name>
<dbReference type="GO" id="GO:0016020">
    <property type="term" value="C:membrane"/>
    <property type="evidence" value="ECO:0007669"/>
    <property type="project" value="InterPro"/>
</dbReference>
<keyword evidence="4 15" id="KW-0808">Transferase</keyword>
<evidence type="ECO:0000256" key="8">
    <source>
        <dbReference type="ARBA" id="ARBA00022968"/>
    </source>
</evidence>
<dbReference type="GO" id="GO:0050650">
    <property type="term" value="P:chondroitin sulfate proteoglycan biosynthetic process"/>
    <property type="evidence" value="ECO:0007669"/>
    <property type="project" value="TreeGrafter"/>
</dbReference>
<keyword evidence="6" id="KW-0479">Metal-binding</keyword>
<evidence type="ECO:0000256" key="3">
    <source>
        <dbReference type="ARBA" id="ARBA00022676"/>
    </source>
</evidence>